<dbReference type="AlphaFoldDB" id="A0A2N6CWI8"/>
<proteinExistence type="predicted"/>
<evidence type="ECO:0000313" key="2">
    <source>
        <dbReference type="Proteomes" id="UP000235015"/>
    </source>
</evidence>
<reference evidence="1 2" key="1">
    <citation type="submission" date="2017-11" db="EMBL/GenBank/DDBJ databases">
        <title>Genome-resolved metagenomics identifies genetic mobility, metabolic interactions, and unexpected diversity in perchlorate-reducing communities.</title>
        <authorList>
            <person name="Barnum T.P."/>
            <person name="Figueroa I.A."/>
            <person name="Carlstrom C.I."/>
            <person name="Lucas L.N."/>
            <person name="Engelbrektson A.L."/>
            <person name="Coates J.D."/>
        </authorList>
    </citation>
    <scope>NUCLEOTIDE SEQUENCE [LARGE SCALE GENOMIC DNA]</scope>
    <source>
        <strain evidence="1">BM301</strain>
    </source>
</reference>
<comment type="caution">
    <text evidence="1">The sequence shown here is derived from an EMBL/GenBank/DDBJ whole genome shotgun (WGS) entry which is preliminary data.</text>
</comment>
<evidence type="ECO:0000313" key="1">
    <source>
        <dbReference type="EMBL" id="PLX61603.1"/>
    </source>
</evidence>
<sequence>MCGLYKHVRLGNGMKHPVVIDIQKELATCVNAIGGEVLDEVLVNPTFNNADYWFPEHNVVAELKRLSENILEKDGYKKKVTEMYWRWVREELIPKPIGNKIKFSTRNIPKKCAYEYVELFKKRLESSTVRKANTQIKETKKHFNAPTAKGLLLLANDGNLGFTPDMVAHLLASMLKNSYSSINSIIYFSANHPVSQPGIEMPSHFWIDAFVQEREQVPKELREKLQTEWMRNYSGLIEGPLYEVQMPNKAEAIDAIRFTKKPNE</sequence>
<dbReference type="EMBL" id="PKUN01000014">
    <property type="protein sequence ID" value="PLX61603.1"/>
    <property type="molecule type" value="Genomic_DNA"/>
</dbReference>
<protein>
    <submittedName>
        <fullName evidence="1">Uncharacterized protein</fullName>
    </submittedName>
</protein>
<accession>A0A2N6CWI8</accession>
<organism evidence="1 2">
    <name type="scientific">Sedimenticola selenatireducens</name>
    <dbReference type="NCBI Taxonomy" id="191960"/>
    <lineage>
        <taxon>Bacteria</taxon>
        <taxon>Pseudomonadati</taxon>
        <taxon>Pseudomonadota</taxon>
        <taxon>Gammaproteobacteria</taxon>
        <taxon>Chromatiales</taxon>
        <taxon>Sedimenticolaceae</taxon>
        <taxon>Sedimenticola</taxon>
    </lineage>
</organism>
<name>A0A2N6CWI8_9GAMM</name>
<gene>
    <name evidence="1" type="ORF">C0630_10615</name>
</gene>
<dbReference type="Proteomes" id="UP000235015">
    <property type="component" value="Unassembled WGS sequence"/>
</dbReference>